<evidence type="ECO:0000313" key="2">
    <source>
        <dbReference type="Proteomes" id="UP000886885"/>
    </source>
</evidence>
<organism evidence="1 2">
    <name type="scientific">Populus tomentosa</name>
    <name type="common">Chinese white poplar</name>
    <dbReference type="NCBI Taxonomy" id="118781"/>
    <lineage>
        <taxon>Eukaryota</taxon>
        <taxon>Viridiplantae</taxon>
        <taxon>Streptophyta</taxon>
        <taxon>Embryophyta</taxon>
        <taxon>Tracheophyta</taxon>
        <taxon>Spermatophyta</taxon>
        <taxon>Magnoliopsida</taxon>
        <taxon>eudicotyledons</taxon>
        <taxon>Gunneridae</taxon>
        <taxon>Pentapetalae</taxon>
        <taxon>rosids</taxon>
        <taxon>fabids</taxon>
        <taxon>Malpighiales</taxon>
        <taxon>Salicaceae</taxon>
        <taxon>Saliceae</taxon>
        <taxon>Populus</taxon>
    </lineage>
</organism>
<name>A0A8X7YSS9_POPTO</name>
<dbReference type="Pfam" id="PF14223">
    <property type="entry name" value="Retrotran_gag_2"/>
    <property type="match status" value="1"/>
</dbReference>
<comment type="caution">
    <text evidence="1">The sequence shown here is derived from an EMBL/GenBank/DDBJ whole genome shotgun (WGS) entry which is preliminary data.</text>
</comment>
<reference evidence="1" key="1">
    <citation type="journal article" date="2020" name="bioRxiv">
        <title>Hybrid origin of Populus tomentosa Carr. identified through genome sequencing and phylogenomic analysis.</title>
        <authorList>
            <person name="An X."/>
            <person name="Gao K."/>
            <person name="Chen Z."/>
            <person name="Li J."/>
            <person name="Yang X."/>
            <person name="Yang X."/>
            <person name="Zhou J."/>
            <person name="Guo T."/>
            <person name="Zhao T."/>
            <person name="Huang S."/>
            <person name="Miao D."/>
            <person name="Khan W.U."/>
            <person name="Rao P."/>
            <person name="Ye M."/>
            <person name="Lei B."/>
            <person name="Liao W."/>
            <person name="Wang J."/>
            <person name="Ji L."/>
            <person name="Li Y."/>
            <person name="Guo B."/>
            <person name="Mustafa N.S."/>
            <person name="Li S."/>
            <person name="Yun Q."/>
            <person name="Keller S.R."/>
            <person name="Mao J."/>
            <person name="Zhang R."/>
            <person name="Strauss S.H."/>
        </authorList>
    </citation>
    <scope>NUCLEOTIDE SEQUENCE</scope>
    <source>
        <strain evidence="1">GM15</strain>
        <tissue evidence="1">Leaf</tissue>
    </source>
</reference>
<dbReference type="AlphaFoldDB" id="A0A8X7YSS9"/>
<dbReference type="EMBL" id="JAAWWB010000022">
    <property type="protein sequence ID" value="KAG6755052.1"/>
    <property type="molecule type" value="Genomic_DNA"/>
</dbReference>
<dbReference type="PANTHER" id="PTHR35317">
    <property type="entry name" value="OS04G0629600 PROTEIN"/>
    <property type="match status" value="1"/>
</dbReference>
<evidence type="ECO:0008006" key="3">
    <source>
        <dbReference type="Google" id="ProtNLM"/>
    </source>
</evidence>
<gene>
    <name evidence="1" type="ORF">POTOM_040866</name>
</gene>
<dbReference type="OrthoDB" id="843347at2759"/>
<evidence type="ECO:0000313" key="1">
    <source>
        <dbReference type="EMBL" id="KAG6755052.1"/>
    </source>
</evidence>
<dbReference type="PANTHER" id="PTHR35317:SF35">
    <property type="entry name" value="DUF4219 DOMAIN-CONTAINING PROTEIN"/>
    <property type="match status" value="1"/>
</dbReference>
<sequence>MATANSSQSISMPLPIFYGSDYDLWGKKMMTLFKSQNLTDIIVEEGLNKPTNISILEEAQQKELDEVRTQKDASALYLIQQSLAITIFPRISEASTAKQAWDTLKKEFGGDSKVRTIRLQIPRRELENIKMKYSETVKDYHGRVKVAVNQTRSVGENVTDQRIVEKFLVSLTRK</sequence>
<keyword evidence="2" id="KW-1185">Reference proteome</keyword>
<protein>
    <recommendedName>
        <fullName evidence="3">DUF4219 domain-containing protein</fullName>
    </recommendedName>
</protein>
<accession>A0A8X7YSS9</accession>
<dbReference type="Proteomes" id="UP000886885">
    <property type="component" value="Chromosome 11D"/>
</dbReference>
<proteinExistence type="predicted"/>